<dbReference type="InterPro" id="IPR021346">
    <property type="entry name" value="Tma16"/>
</dbReference>
<gene>
    <name evidence="2" type="ORF">B7P43_G13189</name>
</gene>
<comment type="similarity">
    <text evidence="1">Belongs to the TMA16 family.</text>
</comment>
<evidence type="ECO:0000313" key="3">
    <source>
        <dbReference type="Proteomes" id="UP000235965"/>
    </source>
</evidence>
<dbReference type="Gene3D" id="1.20.1440.170">
    <property type="entry name" value="Translation machinery-associated protein 16-like"/>
    <property type="match status" value="1"/>
</dbReference>
<proteinExistence type="inferred from homology"/>
<evidence type="ECO:0008006" key="4">
    <source>
        <dbReference type="Google" id="ProtNLM"/>
    </source>
</evidence>
<dbReference type="OrthoDB" id="270284at2759"/>
<evidence type="ECO:0000313" key="2">
    <source>
        <dbReference type="EMBL" id="PNF23383.1"/>
    </source>
</evidence>
<sequence length="230" mass="26848">MPKSIKKELSKKILHPKSRKAVQLTKETKKISRREKIKLVHHMKQNLIGEKFLWFRDHLVPDVTEYTPELILSIIELYLGRFKEELEQISLKHAVGNRKNRQHANREDIIRLTLLRDEEEFNTCGLEIPDITIPKQLAMLRNWNGELRFLQNFKLKRFSRKNLQHQITCSKNNQEELVADGDIALSMKAPAVQIIESDPQIDGTSDVNEIAVCLESRDQEIMDDSMDVLN</sequence>
<dbReference type="InParanoid" id="A0A2J7Q475"/>
<accession>A0A2J7Q475</accession>
<name>A0A2J7Q475_9NEOP</name>
<dbReference type="GO" id="GO:0005634">
    <property type="term" value="C:nucleus"/>
    <property type="evidence" value="ECO:0007669"/>
    <property type="project" value="TreeGrafter"/>
</dbReference>
<dbReference type="AlphaFoldDB" id="A0A2J7Q475"/>
<dbReference type="EMBL" id="NEVH01018390">
    <property type="protein sequence ID" value="PNF23382.1"/>
    <property type="molecule type" value="Genomic_DNA"/>
</dbReference>
<keyword evidence="3" id="KW-1185">Reference proteome</keyword>
<dbReference type="STRING" id="105785.A0A2J7Q475"/>
<dbReference type="FunCoup" id="A0A2J7Q475">
    <property type="interactions" value="1037"/>
</dbReference>
<reference evidence="2 3" key="1">
    <citation type="submission" date="2017-12" db="EMBL/GenBank/DDBJ databases">
        <title>Hemimetabolous genomes reveal molecular basis of termite eusociality.</title>
        <authorList>
            <person name="Harrison M.C."/>
            <person name="Jongepier E."/>
            <person name="Robertson H.M."/>
            <person name="Arning N."/>
            <person name="Bitard-Feildel T."/>
            <person name="Chao H."/>
            <person name="Childers C.P."/>
            <person name="Dinh H."/>
            <person name="Doddapaneni H."/>
            <person name="Dugan S."/>
            <person name="Gowin J."/>
            <person name="Greiner C."/>
            <person name="Han Y."/>
            <person name="Hu H."/>
            <person name="Hughes D.S.T."/>
            <person name="Huylmans A.-K."/>
            <person name="Kemena C."/>
            <person name="Kremer L.P.M."/>
            <person name="Lee S.L."/>
            <person name="Lopez-Ezquerra A."/>
            <person name="Mallet L."/>
            <person name="Monroy-Kuhn J.M."/>
            <person name="Moser A."/>
            <person name="Murali S.C."/>
            <person name="Muzny D.M."/>
            <person name="Otani S."/>
            <person name="Piulachs M.-D."/>
            <person name="Poelchau M."/>
            <person name="Qu J."/>
            <person name="Schaub F."/>
            <person name="Wada-Katsumata A."/>
            <person name="Worley K.C."/>
            <person name="Xie Q."/>
            <person name="Ylla G."/>
            <person name="Poulsen M."/>
            <person name="Gibbs R.A."/>
            <person name="Schal C."/>
            <person name="Richards S."/>
            <person name="Belles X."/>
            <person name="Korb J."/>
            <person name="Bornberg-Bauer E."/>
        </authorList>
    </citation>
    <scope>NUCLEOTIDE SEQUENCE [LARGE SCALE GENOMIC DNA]</scope>
    <source>
        <tissue evidence="2">Whole body</tissue>
    </source>
</reference>
<comment type="caution">
    <text evidence="2">The sequence shown here is derived from an EMBL/GenBank/DDBJ whole genome shotgun (WGS) entry which is preliminary data.</text>
</comment>
<dbReference type="InterPro" id="IPR038356">
    <property type="entry name" value="Tma16_sf"/>
</dbReference>
<organism evidence="2 3">
    <name type="scientific">Cryptotermes secundus</name>
    <dbReference type="NCBI Taxonomy" id="105785"/>
    <lineage>
        <taxon>Eukaryota</taxon>
        <taxon>Metazoa</taxon>
        <taxon>Ecdysozoa</taxon>
        <taxon>Arthropoda</taxon>
        <taxon>Hexapoda</taxon>
        <taxon>Insecta</taxon>
        <taxon>Pterygota</taxon>
        <taxon>Neoptera</taxon>
        <taxon>Polyneoptera</taxon>
        <taxon>Dictyoptera</taxon>
        <taxon>Blattodea</taxon>
        <taxon>Blattoidea</taxon>
        <taxon>Termitoidae</taxon>
        <taxon>Kalotermitidae</taxon>
        <taxon>Cryptotermitinae</taxon>
        <taxon>Cryptotermes</taxon>
    </lineage>
</organism>
<protein>
    <recommendedName>
        <fullName evidence="4">Translation machinery-associated protein 16</fullName>
    </recommendedName>
</protein>
<dbReference type="Pfam" id="PF11176">
    <property type="entry name" value="Tma16"/>
    <property type="match status" value="1"/>
</dbReference>
<dbReference type="PANTHER" id="PTHR13349:SF2">
    <property type="entry name" value="TRANSLATION MACHINERY-ASSOCIATED PROTEIN 16"/>
    <property type="match status" value="1"/>
</dbReference>
<dbReference type="FunFam" id="1.20.1440.170:FF:000001">
    <property type="entry name" value="Translation machinery-associated 16 homolog"/>
    <property type="match status" value="1"/>
</dbReference>
<dbReference type="PANTHER" id="PTHR13349">
    <property type="entry name" value="TRANSLATION MACHINERY-ASSOCIATED PROTEIN 16"/>
    <property type="match status" value="1"/>
</dbReference>
<evidence type="ECO:0000256" key="1">
    <source>
        <dbReference type="ARBA" id="ARBA00034127"/>
    </source>
</evidence>
<dbReference type="Proteomes" id="UP000235965">
    <property type="component" value="Unassembled WGS sequence"/>
</dbReference>
<dbReference type="EMBL" id="NEVH01018390">
    <property type="protein sequence ID" value="PNF23383.1"/>
    <property type="molecule type" value="Genomic_DNA"/>
</dbReference>